<dbReference type="Gene3D" id="2.30.29.30">
    <property type="entry name" value="Pleckstrin-homology domain (PH domain)/Phosphotyrosine-binding domain (PTB)"/>
    <property type="match status" value="1"/>
</dbReference>
<dbReference type="CDD" id="cd00160">
    <property type="entry name" value="RhoGEF"/>
    <property type="match status" value="1"/>
</dbReference>
<organism evidence="4 5">
    <name type="scientific">Syncephalastrum racemosum</name>
    <name type="common">Filamentous fungus</name>
    <dbReference type="NCBI Taxonomy" id="13706"/>
    <lineage>
        <taxon>Eukaryota</taxon>
        <taxon>Fungi</taxon>
        <taxon>Fungi incertae sedis</taxon>
        <taxon>Mucoromycota</taxon>
        <taxon>Mucoromycotina</taxon>
        <taxon>Mucoromycetes</taxon>
        <taxon>Mucorales</taxon>
        <taxon>Syncephalastraceae</taxon>
        <taxon>Syncephalastrum</taxon>
    </lineage>
</organism>
<keyword evidence="1" id="KW-0597">Phosphoprotein</keyword>
<dbReference type="Pfam" id="PF15405">
    <property type="entry name" value="PH_5"/>
    <property type="match status" value="1"/>
</dbReference>
<dbReference type="Pfam" id="PF00621">
    <property type="entry name" value="RhoGEF"/>
    <property type="match status" value="1"/>
</dbReference>
<dbReference type="SMART" id="SM00325">
    <property type="entry name" value="RhoGEF"/>
    <property type="match status" value="1"/>
</dbReference>
<dbReference type="InterPro" id="IPR036388">
    <property type="entry name" value="WH-like_DNA-bd_sf"/>
</dbReference>
<evidence type="ECO:0000259" key="3">
    <source>
        <dbReference type="PROSITE" id="PS50186"/>
    </source>
</evidence>
<dbReference type="SMART" id="SM00049">
    <property type="entry name" value="DEP"/>
    <property type="match status" value="1"/>
</dbReference>
<dbReference type="GO" id="GO:0005085">
    <property type="term" value="F:guanyl-nucleotide exchange factor activity"/>
    <property type="evidence" value="ECO:0007669"/>
    <property type="project" value="InterPro"/>
</dbReference>
<dbReference type="InterPro" id="IPR000219">
    <property type="entry name" value="DH_dom"/>
</dbReference>
<proteinExistence type="predicted"/>
<dbReference type="GO" id="GO:0035556">
    <property type="term" value="P:intracellular signal transduction"/>
    <property type="evidence" value="ECO:0007669"/>
    <property type="project" value="InterPro"/>
</dbReference>
<dbReference type="PROSITE" id="PS50010">
    <property type="entry name" value="DH_2"/>
    <property type="match status" value="1"/>
</dbReference>
<evidence type="ECO:0000259" key="2">
    <source>
        <dbReference type="PROSITE" id="PS50010"/>
    </source>
</evidence>
<dbReference type="SUPFAM" id="SSF48065">
    <property type="entry name" value="DBL homology domain (DH-domain)"/>
    <property type="match status" value="1"/>
</dbReference>
<dbReference type="PROSITE" id="PS50186">
    <property type="entry name" value="DEP"/>
    <property type="match status" value="1"/>
</dbReference>
<protein>
    <submittedName>
        <fullName evidence="4">Dbl homology domain-containing protein</fullName>
    </submittedName>
</protein>
<dbReference type="EMBL" id="MCGN01000001">
    <property type="protein sequence ID" value="ORZ03159.1"/>
    <property type="molecule type" value="Genomic_DNA"/>
</dbReference>
<keyword evidence="5" id="KW-1185">Reference proteome</keyword>
<dbReference type="OrthoDB" id="2272012at2759"/>
<dbReference type="PANTHER" id="PTHR46572">
    <property type="entry name" value="RHO1 GDP-GTP EXCHANGE PROTEIN 1-RELATED"/>
    <property type="match status" value="1"/>
</dbReference>
<dbReference type="Gene3D" id="1.20.900.10">
    <property type="entry name" value="Dbl homology (DH) domain"/>
    <property type="match status" value="1"/>
</dbReference>
<gene>
    <name evidence="4" type="ORF">BCR43DRAFT_431643</name>
</gene>
<dbReference type="InterPro" id="IPR052233">
    <property type="entry name" value="Rho-type_GEFs"/>
</dbReference>
<dbReference type="InterPro" id="IPR035899">
    <property type="entry name" value="DBL_dom_sf"/>
</dbReference>
<feature type="domain" description="DH" evidence="2">
    <location>
        <begin position="203"/>
        <end position="392"/>
    </location>
</feature>
<dbReference type="InterPro" id="IPR000591">
    <property type="entry name" value="DEP_dom"/>
</dbReference>
<dbReference type="AlphaFoldDB" id="A0A1X2HUB8"/>
<dbReference type="PANTHER" id="PTHR46572:SF1">
    <property type="entry name" value="RHO1 GUANINE NUCLEOTIDE EXCHANGE FACTOR TUS1"/>
    <property type="match status" value="1"/>
</dbReference>
<dbReference type="Proteomes" id="UP000242180">
    <property type="component" value="Unassembled WGS sequence"/>
</dbReference>
<name>A0A1X2HUB8_SYNRA</name>
<dbReference type="InterPro" id="IPR041675">
    <property type="entry name" value="PH_5"/>
</dbReference>
<dbReference type="Pfam" id="PF00610">
    <property type="entry name" value="DEP"/>
    <property type="match status" value="1"/>
</dbReference>
<sequence>MAYETDDQQSAFFSHYTSTPKNENRHLLLDADFDCALLSHVCREIHGYIMPSTLVQDSVEYHNTFTGKYVVDCLRNILQANGKNDDRSRALILGRALLFQDVIQDIYGERKLRDADNHLYRFTQHYISTSSVTAVVTPLTSCYSPTCSIHQPCYSYNCPSKVSQTLKRSASQASLPDKENTRELWILSVPRDVIAATSPDERKRQECIYELIYTEEDYAKDLQYVHNHWIEPLLASDTIITPSERKERVVHQIFWNIIEIEMMSTALSMTLIQRRKEQDVVDTIGDVLLSFVSQFDPYVSYGSHQLVGKHYFELEKKRNPRFKQFVEETERKAESRRLELNGYLTKPTTRLGRYNLLLREILKRTPKGNPDRETLPKVMDIIARFLRYVNRETGNVENAFNLQQLEHRLTFKSSSIADLNLNDPKRTLVMKGRMKRKGNSSSDASDVQVLLFDHYLVFAKIKFQNHLEYYKVFRKV</sequence>
<evidence type="ECO:0000256" key="1">
    <source>
        <dbReference type="ARBA" id="ARBA00022553"/>
    </source>
</evidence>
<dbReference type="STRING" id="13706.A0A1X2HUB8"/>
<accession>A0A1X2HUB8</accession>
<dbReference type="SUPFAM" id="SSF46785">
    <property type="entry name" value="Winged helix' DNA-binding domain"/>
    <property type="match status" value="1"/>
</dbReference>
<comment type="caution">
    <text evidence="4">The sequence shown here is derived from an EMBL/GenBank/DDBJ whole genome shotgun (WGS) entry which is preliminary data.</text>
</comment>
<dbReference type="Gene3D" id="1.10.10.10">
    <property type="entry name" value="Winged helix-like DNA-binding domain superfamily/Winged helix DNA-binding domain"/>
    <property type="match status" value="1"/>
</dbReference>
<dbReference type="InParanoid" id="A0A1X2HUB8"/>
<dbReference type="InterPro" id="IPR011993">
    <property type="entry name" value="PH-like_dom_sf"/>
</dbReference>
<evidence type="ECO:0000313" key="4">
    <source>
        <dbReference type="EMBL" id="ORZ03159.1"/>
    </source>
</evidence>
<dbReference type="OMA" id="DIMIAHV"/>
<dbReference type="InterPro" id="IPR036390">
    <property type="entry name" value="WH_DNA-bd_sf"/>
</dbReference>
<feature type="domain" description="DEP" evidence="3">
    <location>
        <begin position="63"/>
        <end position="124"/>
    </location>
</feature>
<reference evidence="4 5" key="1">
    <citation type="submission" date="2016-07" db="EMBL/GenBank/DDBJ databases">
        <title>Pervasive Adenine N6-methylation of Active Genes in Fungi.</title>
        <authorList>
            <consortium name="DOE Joint Genome Institute"/>
            <person name="Mondo S.J."/>
            <person name="Dannebaum R.O."/>
            <person name="Kuo R.C."/>
            <person name="Labutti K."/>
            <person name="Haridas S."/>
            <person name="Kuo A."/>
            <person name="Salamov A."/>
            <person name="Ahrendt S.R."/>
            <person name="Lipzen A."/>
            <person name="Sullivan W."/>
            <person name="Andreopoulos W.B."/>
            <person name="Clum A."/>
            <person name="Lindquist E."/>
            <person name="Daum C."/>
            <person name="Ramamoorthy G.K."/>
            <person name="Gryganskyi A."/>
            <person name="Culley D."/>
            <person name="Magnuson J.K."/>
            <person name="James T.Y."/>
            <person name="O'Malley M.A."/>
            <person name="Stajich J.E."/>
            <person name="Spatafora J.W."/>
            <person name="Visel A."/>
            <person name="Grigoriev I.V."/>
        </authorList>
    </citation>
    <scope>NUCLEOTIDE SEQUENCE [LARGE SCALE GENOMIC DNA]</scope>
    <source>
        <strain evidence="4 5">NRRL 2496</strain>
    </source>
</reference>
<evidence type="ECO:0000313" key="5">
    <source>
        <dbReference type="Proteomes" id="UP000242180"/>
    </source>
</evidence>